<feature type="coiled-coil region" evidence="1">
    <location>
        <begin position="92"/>
        <end position="130"/>
    </location>
</feature>
<keyword evidence="1" id="KW-0175">Coiled coil</keyword>
<organism evidence="2 3">
    <name type="scientific">Pseudomonas vanderleydeniana</name>
    <dbReference type="NCBI Taxonomy" id="2745495"/>
    <lineage>
        <taxon>Bacteria</taxon>
        <taxon>Pseudomonadati</taxon>
        <taxon>Pseudomonadota</taxon>
        <taxon>Gammaproteobacteria</taxon>
        <taxon>Pseudomonadales</taxon>
        <taxon>Pseudomonadaceae</taxon>
        <taxon>Pseudomonas</taxon>
    </lineage>
</organism>
<accession>A0A9E6PIB8</accession>
<evidence type="ECO:0000313" key="3">
    <source>
        <dbReference type="Proteomes" id="UP000634530"/>
    </source>
</evidence>
<reference evidence="2 3" key="2">
    <citation type="journal article" date="2021" name="Microorganisms">
        <title>The Ever-Expanding Pseudomonas Genus: Description of 43 New Species and Partition of the Pseudomonas putida Group.</title>
        <authorList>
            <person name="Girard L."/>
            <person name="Lood C."/>
            <person name="Hofte M."/>
            <person name="Vandamme P."/>
            <person name="Rokni-Zadeh H."/>
            <person name="van Noort V."/>
            <person name="Lavigne R."/>
            <person name="De Mot R."/>
        </authorList>
    </citation>
    <scope>NUCLEOTIDE SEQUENCE [LARGE SCALE GENOMIC DNA]</scope>
    <source>
        <strain evidence="2 3">RW8P3</strain>
    </source>
</reference>
<name>A0A9E6PIB8_9PSED</name>
<reference evidence="2 3" key="1">
    <citation type="journal article" date="2020" name="Microorganisms">
        <title>Reliable Identification of Environmental Pseudomonas Isolates Using the rpoD Gene.</title>
        <authorList>
            <consortium name="The Broad Institute Genome Sequencing Platform"/>
            <person name="Girard L."/>
            <person name="Lood C."/>
            <person name="Rokni-Zadeh H."/>
            <person name="van Noort V."/>
            <person name="Lavigne R."/>
            <person name="De Mot R."/>
        </authorList>
    </citation>
    <scope>NUCLEOTIDE SEQUENCE [LARGE SCALE GENOMIC DNA]</scope>
    <source>
        <strain evidence="2 3">RW8P3</strain>
    </source>
</reference>
<protein>
    <submittedName>
        <fullName evidence="2">Protein SpaM</fullName>
    </submittedName>
</protein>
<dbReference type="InterPro" id="IPR002954">
    <property type="entry name" value="Salm_SPAgM"/>
</dbReference>
<dbReference type="EMBL" id="CP077093">
    <property type="protein sequence ID" value="QXI27111.1"/>
    <property type="molecule type" value="Genomic_DNA"/>
</dbReference>
<dbReference type="AlphaFoldDB" id="A0A9E6PIB8"/>
<dbReference type="RefSeq" id="WP_186682419.1">
    <property type="nucleotide sequence ID" value="NZ_CP077093.1"/>
</dbReference>
<gene>
    <name evidence="2" type="ORF">HU752_024820</name>
</gene>
<dbReference type="Proteomes" id="UP000634530">
    <property type="component" value="Chromosome"/>
</dbReference>
<keyword evidence="3" id="KW-1185">Reference proteome</keyword>
<evidence type="ECO:0000313" key="2">
    <source>
        <dbReference type="EMBL" id="QXI27111.1"/>
    </source>
</evidence>
<dbReference type="Pfam" id="PF02090">
    <property type="entry name" value="SPAM"/>
    <property type="match status" value="1"/>
</dbReference>
<proteinExistence type="predicted"/>
<dbReference type="KEGG" id="pvw:HU752_024820"/>
<sequence>MNSLADIERLLRFGNWRLRRVETTLLCLRQRRVQLLHELSALDEQEASLRALLDSHRAEDRVFDHGQLLGMLRRQAVIRRQIQQMALERQPLTEQRAELDQQVRQRQQELERLQRKQSKYTAVRQRLGRELRLQRLRRDEGEVDERMGVTR</sequence>
<evidence type="ECO:0000256" key="1">
    <source>
        <dbReference type="SAM" id="Coils"/>
    </source>
</evidence>